<dbReference type="SMART" id="SM00092">
    <property type="entry name" value="RNAse_Pc"/>
    <property type="match status" value="1"/>
</dbReference>
<feature type="chain" id="PRO_5046199353" description="Ribonuclease A-domain domain-containing protein" evidence="1">
    <location>
        <begin position="24"/>
        <end position="129"/>
    </location>
</feature>
<feature type="signal peptide" evidence="1">
    <location>
        <begin position="1"/>
        <end position="23"/>
    </location>
</feature>
<name>A0ABV0U007_9TELE</name>
<evidence type="ECO:0000259" key="2">
    <source>
        <dbReference type="SMART" id="SM00092"/>
    </source>
</evidence>
<accession>A0ABV0U007</accession>
<evidence type="ECO:0000313" key="3">
    <source>
        <dbReference type="EMBL" id="MEQ2238485.1"/>
    </source>
</evidence>
<keyword evidence="4" id="KW-1185">Reference proteome</keyword>
<dbReference type="PROSITE" id="PS51257">
    <property type="entry name" value="PROKAR_LIPOPROTEIN"/>
    <property type="match status" value="1"/>
</dbReference>
<feature type="domain" description="Ribonuclease A-domain" evidence="2">
    <location>
        <begin position="25"/>
        <end position="120"/>
    </location>
</feature>
<proteinExistence type="predicted"/>
<dbReference type="EMBL" id="JAHRIQ010052114">
    <property type="protein sequence ID" value="MEQ2238485.1"/>
    <property type="molecule type" value="Genomic_DNA"/>
</dbReference>
<organism evidence="3 4">
    <name type="scientific">Ilyodon furcidens</name>
    <name type="common">goldbreast splitfin</name>
    <dbReference type="NCBI Taxonomy" id="33524"/>
    <lineage>
        <taxon>Eukaryota</taxon>
        <taxon>Metazoa</taxon>
        <taxon>Chordata</taxon>
        <taxon>Craniata</taxon>
        <taxon>Vertebrata</taxon>
        <taxon>Euteleostomi</taxon>
        <taxon>Actinopterygii</taxon>
        <taxon>Neopterygii</taxon>
        <taxon>Teleostei</taxon>
        <taxon>Neoteleostei</taxon>
        <taxon>Acanthomorphata</taxon>
        <taxon>Ovalentaria</taxon>
        <taxon>Atherinomorphae</taxon>
        <taxon>Cyprinodontiformes</taxon>
        <taxon>Goodeidae</taxon>
        <taxon>Ilyodon</taxon>
    </lineage>
</organism>
<keyword evidence="1" id="KW-0732">Signal</keyword>
<dbReference type="Proteomes" id="UP001482620">
    <property type="component" value="Unassembled WGS sequence"/>
</dbReference>
<protein>
    <recommendedName>
        <fullName evidence="2">Ribonuclease A-domain domain-containing protein</fullName>
    </recommendedName>
</protein>
<evidence type="ECO:0000313" key="4">
    <source>
        <dbReference type="Proteomes" id="UP001482620"/>
    </source>
</evidence>
<comment type="caution">
    <text evidence="3">The sequence shown here is derived from an EMBL/GenBank/DDBJ whole genome shotgun (WGS) entry which is preliminary data.</text>
</comment>
<dbReference type="InterPro" id="IPR023412">
    <property type="entry name" value="RNaseA_domain"/>
</dbReference>
<dbReference type="Pfam" id="PF00074">
    <property type="entry name" value="RnaseA"/>
    <property type="match status" value="1"/>
</dbReference>
<reference evidence="3 4" key="1">
    <citation type="submission" date="2021-06" db="EMBL/GenBank/DDBJ databases">
        <authorList>
            <person name="Palmer J.M."/>
        </authorList>
    </citation>
    <scope>NUCLEOTIDE SEQUENCE [LARGE SCALE GENOMIC DNA]</scope>
    <source>
        <strain evidence="4">if_2019</strain>
        <tissue evidence="3">Muscle</tissue>
    </source>
</reference>
<dbReference type="Gene3D" id="3.10.130.10">
    <property type="entry name" value="Ribonuclease A-like domain"/>
    <property type="match status" value="1"/>
</dbReference>
<gene>
    <name evidence="3" type="ORF">ILYODFUR_033609</name>
</gene>
<evidence type="ECO:0000256" key="1">
    <source>
        <dbReference type="SAM" id="SignalP"/>
    </source>
</evidence>
<dbReference type="SUPFAM" id="SSF54076">
    <property type="entry name" value="RNase A-like"/>
    <property type="match status" value="1"/>
</dbReference>
<sequence>MKTLCGVLLLMLLSVACLSQAEGLNVVAAMEPGECTARMNEMVNTQSKCSNTDTFIVSQRQNVDNVCQGINGKMTKPSAQIFQVVDCTHDRASAYPNCRYRGNAHTKTKLYLECRNNQALRFVSAERLN</sequence>
<dbReference type="InterPro" id="IPR036816">
    <property type="entry name" value="RNaseA-like_dom_sf"/>
</dbReference>